<feature type="compositionally biased region" description="Acidic residues" evidence="1">
    <location>
        <begin position="143"/>
        <end position="153"/>
    </location>
</feature>
<proteinExistence type="predicted"/>
<evidence type="ECO:0000313" key="2">
    <source>
        <dbReference type="EMBL" id="QCM02773.1"/>
    </source>
</evidence>
<protein>
    <submittedName>
        <fullName evidence="2">Uncharacterized protein</fullName>
    </submittedName>
</protein>
<dbReference type="Proteomes" id="UP000298646">
    <property type="component" value="Chromosome linear"/>
</dbReference>
<dbReference type="EMBL" id="CP039908">
    <property type="protein sequence ID" value="QCM02773.1"/>
    <property type="molecule type" value="Genomic_DNA"/>
</dbReference>
<accession>A0AAE6BTN5</accession>
<organism evidence="2 3">
    <name type="scientific">Agrobacterium tumefaciens</name>
    <dbReference type="NCBI Taxonomy" id="358"/>
    <lineage>
        <taxon>Bacteria</taxon>
        <taxon>Pseudomonadati</taxon>
        <taxon>Pseudomonadota</taxon>
        <taxon>Alphaproteobacteria</taxon>
        <taxon>Hyphomicrobiales</taxon>
        <taxon>Rhizobiaceae</taxon>
        <taxon>Rhizobium/Agrobacterium group</taxon>
        <taxon>Agrobacterium</taxon>
        <taxon>Agrobacterium tumefaciens complex</taxon>
    </lineage>
</organism>
<dbReference type="RefSeq" id="WP_137087604.1">
    <property type="nucleotide sequence ID" value="NZ_CP039908.1"/>
</dbReference>
<evidence type="ECO:0000256" key="1">
    <source>
        <dbReference type="SAM" id="MobiDB-lite"/>
    </source>
</evidence>
<name>A0AAE6BTN5_AGRTU</name>
<reference evidence="2 3" key="1">
    <citation type="submission" date="2019-04" db="EMBL/GenBank/DDBJ databases">
        <title>Complete genome sequence of Agrobacterium tumefaciens CFBP6624.</title>
        <authorList>
            <person name="Haryono M."/>
            <person name="Lin Y.-C."/>
            <person name="Lai E.-M."/>
            <person name="Kuo C.-H."/>
        </authorList>
    </citation>
    <scope>NUCLEOTIDE SEQUENCE [LARGE SCALE GENOMIC DNA]</scope>
    <source>
        <strain evidence="2 3">CFBP6624</strain>
    </source>
</reference>
<sequence length="153" mass="17376">MRHKFSPMSDYERSMTVNIPSRGKFLRGRGGLKKMSLRGIKSRQPRSSPGTDMAGTDMKHERRNVMRHIFAASAVALFATVTFTVAASPAYATAILPQPPLRAHSHIVLVDDDGDDDEDDRRFSRRYHYDNDGWRNFRGGSRDDDDDDDDDDD</sequence>
<feature type="region of interest" description="Disordered" evidence="1">
    <location>
        <begin position="132"/>
        <end position="153"/>
    </location>
</feature>
<evidence type="ECO:0000313" key="3">
    <source>
        <dbReference type="Proteomes" id="UP000298646"/>
    </source>
</evidence>
<dbReference type="AlphaFoldDB" id="A0AAE6BTN5"/>
<gene>
    <name evidence="2" type="ORF">CFBP6624_21775</name>
</gene>